<dbReference type="Proteomes" id="UP001372834">
    <property type="component" value="Unassembled WGS sequence"/>
</dbReference>
<gene>
    <name evidence="3" type="ORF">RUM43_005267</name>
</gene>
<comment type="caution">
    <text evidence="3">The sequence shown here is derived from an EMBL/GenBank/DDBJ whole genome shotgun (WGS) entry which is preliminary data.</text>
</comment>
<dbReference type="Pfam" id="PF11027">
    <property type="entry name" value="DUF2615"/>
    <property type="match status" value="1"/>
</dbReference>
<dbReference type="PANTHER" id="PTHR31019:SF1">
    <property type="entry name" value="SMALL INTEGRAL MEMBRANE PROTEIN 14"/>
    <property type="match status" value="1"/>
</dbReference>
<dbReference type="InterPro" id="IPR020309">
    <property type="entry name" value="Smim-14"/>
</dbReference>
<evidence type="ECO:0000313" key="4">
    <source>
        <dbReference type="Proteomes" id="UP001372834"/>
    </source>
</evidence>
<evidence type="ECO:0000256" key="2">
    <source>
        <dbReference type="SAM" id="Phobius"/>
    </source>
</evidence>
<accession>A0AAN8P8V2</accession>
<feature type="transmembrane region" description="Helical" evidence="2">
    <location>
        <begin position="54"/>
        <end position="71"/>
    </location>
</feature>
<dbReference type="EMBL" id="JAWJWE010000037">
    <property type="protein sequence ID" value="KAK6624976.1"/>
    <property type="molecule type" value="Genomic_DNA"/>
</dbReference>
<keyword evidence="2" id="KW-0472">Membrane</keyword>
<keyword evidence="2" id="KW-1133">Transmembrane helix</keyword>
<proteinExistence type="predicted"/>
<organism evidence="3 4">
    <name type="scientific">Polyplax serrata</name>
    <name type="common">Common mouse louse</name>
    <dbReference type="NCBI Taxonomy" id="468196"/>
    <lineage>
        <taxon>Eukaryota</taxon>
        <taxon>Metazoa</taxon>
        <taxon>Ecdysozoa</taxon>
        <taxon>Arthropoda</taxon>
        <taxon>Hexapoda</taxon>
        <taxon>Insecta</taxon>
        <taxon>Pterygota</taxon>
        <taxon>Neoptera</taxon>
        <taxon>Paraneoptera</taxon>
        <taxon>Psocodea</taxon>
        <taxon>Troctomorpha</taxon>
        <taxon>Phthiraptera</taxon>
        <taxon>Anoplura</taxon>
        <taxon>Polyplacidae</taxon>
        <taxon>Polyplax</taxon>
    </lineage>
</organism>
<sequence>MDSNGFDPCECIWSHNMAVRRLLSLLRQSQAYCSDIECLNELPGSNISTPDQDYFFVAACCFLFALFMYVLRPNAYRRRDEDLVKLRNNENDSSGNSSSPPPLC</sequence>
<evidence type="ECO:0000313" key="3">
    <source>
        <dbReference type="EMBL" id="KAK6624976.1"/>
    </source>
</evidence>
<evidence type="ECO:0000256" key="1">
    <source>
        <dbReference type="ARBA" id="ARBA00017902"/>
    </source>
</evidence>
<name>A0AAN8P8V2_POLSC</name>
<dbReference type="AlphaFoldDB" id="A0AAN8P8V2"/>
<dbReference type="GO" id="GO:0005783">
    <property type="term" value="C:endoplasmic reticulum"/>
    <property type="evidence" value="ECO:0007669"/>
    <property type="project" value="TreeGrafter"/>
</dbReference>
<protein>
    <recommendedName>
        <fullName evidence="1">Small integral membrane protein 14</fullName>
    </recommendedName>
</protein>
<keyword evidence="2" id="KW-0812">Transmembrane</keyword>
<dbReference type="PANTHER" id="PTHR31019">
    <property type="entry name" value="SMALL INTEGRAL MEMBRANE PROTEIN 14"/>
    <property type="match status" value="1"/>
</dbReference>
<reference evidence="3 4" key="1">
    <citation type="submission" date="2023-10" db="EMBL/GenBank/DDBJ databases">
        <title>Genomes of two closely related lineages of the louse Polyplax serrata with different host specificities.</title>
        <authorList>
            <person name="Martinu J."/>
            <person name="Tarabai H."/>
            <person name="Stefka J."/>
            <person name="Hypsa V."/>
        </authorList>
    </citation>
    <scope>NUCLEOTIDE SEQUENCE [LARGE SCALE GENOMIC DNA]</scope>
    <source>
        <strain evidence="3">HR10_N</strain>
    </source>
</reference>